<evidence type="ECO:0000313" key="3">
    <source>
        <dbReference type="Proteomes" id="UP000030451"/>
    </source>
</evidence>
<protein>
    <submittedName>
        <fullName evidence="2">Membrane protein</fullName>
    </submittedName>
</protein>
<keyword evidence="1" id="KW-0472">Membrane</keyword>
<dbReference type="Proteomes" id="UP000030451">
    <property type="component" value="Unassembled WGS sequence"/>
</dbReference>
<dbReference type="STRING" id="379097.SE23_18015"/>
<sequence>MMTALDRLTIYSVLCFISFCALVLRSPSESSSFMPLLGMVATVVGIWLEMHRWPSASEEHENGQ</sequence>
<feature type="transmembrane region" description="Helical" evidence="1">
    <location>
        <begin position="30"/>
        <end position="48"/>
    </location>
</feature>
<dbReference type="OrthoDB" id="5828194at2"/>
<evidence type="ECO:0000313" key="2">
    <source>
        <dbReference type="EMBL" id="KGY07861.1"/>
    </source>
</evidence>
<evidence type="ECO:0000256" key="1">
    <source>
        <dbReference type="SAM" id="Phobius"/>
    </source>
</evidence>
<organism evidence="2 3">
    <name type="scientific">Photobacterium sp. (strain ATCC 43367)</name>
    <dbReference type="NCBI Taxonomy" id="379097"/>
    <lineage>
        <taxon>Bacteria</taxon>
        <taxon>Pseudomonadati</taxon>
        <taxon>Pseudomonadota</taxon>
        <taxon>Gammaproteobacteria</taxon>
        <taxon>Vibrionales</taxon>
        <taxon>Vibrionaceae</taxon>
        <taxon>Vibrio</taxon>
        <taxon>Vibrio oreintalis group</taxon>
    </lineage>
</organism>
<comment type="caution">
    <text evidence="2">The sequence shown here is derived from an EMBL/GenBank/DDBJ whole genome shotgun (WGS) entry which is preliminary data.</text>
</comment>
<gene>
    <name evidence="2" type="ORF">NM06_14930</name>
</gene>
<feature type="transmembrane region" description="Helical" evidence="1">
    <location>
        <begin position="7"/>
        <end position="24"/>
    </location>
</feature>
<proteinExistence type="predicted"/>
<dbReference type="EMBL" id="JRWP01000037">
    <property type="protein sequence ID" value="KGY07861.1"/>
    <property type="molecule type" value="Genomic_DNA"/>
</dbReference>
<accession>A0A0A5HWH0</accession>
<dbReference type="AlphaFoldDB" id="A0A0A5HWH0"/>
<keyword evidence="1" id="KW-0812">Transmembrane</keyword>
<dbReference type="RefSeq" id="WP_038191793.1">
    <property type="nucleotide sequence ID" value="NZ_JRWP01000037.1"/>
</dbReference>
<name>A0A0A5HWH0_PHOS4</name>
<reference evidence="2 3" key="1">
    <citation type="submission" date="2014-10" db="EMBL/GenBank/DDBJ databases">
        <title>Genome sequencing of Vibrio sinaloensis T08.</title>
        <authorList>
            <person name="Chan K.-G."/>
            <person name="Mohamad N.I."/>
        </authorList>
    </citation>
    <scope>NUCLEOTIDE SEQUENCE [LARGE SCALE GENOMIC DNA]</scope>
    <source>
        <strain evidence="2 3">T08</strain>
    </source>
</reference>
<keyword evidence="1" id="KW-1133">Transmembrane helix</keyword>